<accession>A0A0L0WBS0</accession>
<gene>
    <name evidence="2" type="ORF">CLPU_5c01070</name>
</gene>
<sequence length="54" mass="6285">MKDNTIIDKQNNRKEPHKNAAWADIHKVQPESNVPIPSLTNVIEAKEWVEHNKK</sequence>
<keyword evidence="3" id="KW-1185">Reference proteome</keyword>
<dbReference type="AlphaFoldDB" id="A0A0L0WBS0"/>
<evidence type="ECO:0008006" key="4">
    <source>
        <dbReference type="Google" id="ProtNLM"/>
    </source>
</evidence>
<feature type="region of interest" description="Disordered" evidence="1">
    <location>
        <begin position="1"/>
        <end position="20"/>
    </location>
</feature>
<proteinExistence type="predicted"/>
<dbReference type="OrthoDB" id="1708132at2"/>
<dbReference type="RefSeq" id="WP_082154116.1">
    <property type="nucleotide sequence ID" value="NZ_LGSS01000005.1"/>
</dbReference>
<dbReference type="Pfam" id="PF12655">
    <property type="entry name" value="CDIF630_02480-like"/>
    <property type="match status" value="1"/>
</dbReference>
<comment type="caution">
    <text evidence="2">The sequence shown here is derived from an EMBL/GenBank/DDBJ whole genome shotgun (WGS) entry which is preliminary data.</text>
</comment>
<evidence type="ECO:0000313" key="3">
    <source>
        <dbReference type="Proteomes" id="UP000037267"/>
    </source>
</evidence>
<evidence type="ECO:0000256" key="1">
    <source>
        <dbReference type="SAM" id="MobiDB-lite"/>
    </source>
</evidence>
<name>A0A0L0WBS0_GOTPU</name>
<dbReference type="Proteomes" id="UP000037267">
    <property type="component" value="Unassembled WGS sequence"/>
</dbReference>
<organism evidence="2 3">
    <name type="scientific">Gottschalkia purinilytica</name>
    <name type="common">Clostridium purinilyticum</name>
    <dbReference type="NCBI Taxonomy" id="1503"/>
    <lineage>
        <taxon>Bacteria</taxon>
        <taxon>Bacillati</taxon>
        <taxon>Bacillota</taxon>
        <taxon>Tissierellia</taxon>
        <taxon>Tissierellales</taxon>
        <taxon>Gottschalkiaceae</taxon>
        <taxon>Gottschalkia</taxon>
    </lineage>
</organism>
<evidence type="ECO:0000313" key="2">
    <source>
        <dbReference type="EMBL" id="KNF08800.1"/>
    </source>
</evidence>
<dbReference type="InterPro" id="IPR024209">
    <property type="entry name" value="CDIF630_02480-like"/>
</dbReference>
<dbReference type="EMBL" id="LGSS01000005">
    <property type="protein sequence ID" value="KNF08800.1"/>
    <property type="molecule type" value="Genomic_DNA"/>
</dbReference>
<protein>
    <recommendedName>
        <fullName evidence="4">DUF3787 domain-containing protein</fullName>
    </recommendedName>
</protein>
<reference evidence="3" key="1">
    <citation type="submission" date="2015-07" db="EMBL/GenBank/DDBJ databases">
        <title>Draft genome sequence of the purine-degrading Gottschalkia purinilyticum DSM 1384 (formerly Clostridium purinilyticum).</title>
        <authorList>
            <person name="Poehlein A."/>
            <person name="Schiel-Bengelsdorf B."/>
            <person name="Bengelsdorf F.R."/>
            <person name="Daniel R."/>
            <person name="Duerre P."/>
        </authorList>
    </citation>
    <scope>NUCLEOTIDE SEQUENCE [LARGE SCALE GENOMIC DNA]</scope>
    <source>
        <strain evidence="3">DSM 1384</strain>
    </source>
</reference>